<accession>A0ABR2RIP2</accession>
<dbReference type="Proteomes" id="UP001396334">
    <property type="component" value="Unassembled WGS sequence"/>
</dbReference>
<feature type="domain" description="Spatacsin C-terminal" evidence="4">
    <location>
        <begin position="3055"/>
        <end position="3346"/>
    </location>
</feature>
<evidence type="ECO:0000259" key="4">
    <source>
        <dbReference type="Pfam" id="PF14649"/>
    </source>
</evidence>
<sequence length="3494" mass="389834">MSSVSKADRKAALDVASWGFNIVTSVGIIMVNKALMATHGFCFATTLTGLHFATTTLLTLLLRWLGYIQVSYLPLPELLKFVMFSNFSIVGMNVSLMWNSVGFYQIAKLSMIPVSCFLEVIFDKVQYSRDTKLSIVLVLLGVAVCTVTDVSVNFKGFLAAVIAIWSTALQQYYVHFLQRKHSLGSFDLLGHTAPLQAASLLLTGPFVDYWLTEKKVYAYDYTVTSVFFTILSCTIAVGTNLSQFICIGRFTAVSFQVLGHMKTVLVLILGFIFFGKEGLNLHVILGMVIAVVGMICYPFNFSRMDHSSSGEGPAILQTHKWGTSELPLNLSEYREAFISPTRELLLLLSYQCQALLLPLTTGGSVDADSADGISLEPGFLRSNGYPFLCDVNSLAWGVCGDTYNQHKDGSFRELLFVSGNQGVMVHAFSQPGKSSVPGTMLEGEFRDGTWVEWGPSSSSFQHIKEEKPIDLPFEASQSTIDKSISNGNLGVPDKISKKVEDDVLSGTGTSKRWLRSFFTKAETVEYEGGIWTRFPQKSSFPCSAKVVSFGIFTSNFPVLRFLCKKNSSSSGESCRETIRNLENGSCGTVELDTSDVGSSTPYKCSRVFSSNSHQLIGFLLTQMNSASTNASDGNEQKNKNIIVISRLDIRGIQWVSLVKLPQNENTCSLGDWKDFHFSDDFLICLNASGLVFFYDTLSGELVARLDILRSCELNCSANLRESERSALDDDMQSKSDYQHGDLLGRRTFKRLLVASYTSLLAVVDEFDIVYVIYAGDCLPDQYYAFEKLLPHYQHLGLGMLVGWGVGSSDVSYQRLYIGSPNSCNLNSSSKMNEIVSFCDNTGNNILQKINGWKRYGNGCLSDSVLNGFSAASKVVNEKFHDSQMHFPLMRKFFLPTDRYNDDDCIFFSPFGITRLIRRHNIKDRKSSQIVHFDLHTGSIVHDDRFLNSGSKNFSLQGREVSIGEAVGCTFQGCFYLVTDGGLSVVLPSVSVSSNLLPIETIGYQESRIGTGIGCQAKNILGLEEPKVLWSPWKVEILDRVLLYEGPEEADRLCLENGWNLTFSRMRRLQVALDYLKFDEVKQSLEMLVGVNLAEEGVLRLLFAAVYLMFGKNSNDNEISAASRLLKLATWFATKMIREYGLLQLKRDALTFQGFNRPRVLALPSVVPDKTQNEVRTSARLREMDQFLETIRNLQYQLREKLKKPGQGLVDRKEPLIIVDPSSLQDEFQFSTPSVDSLETYNEYELQIPALAFPPNNNEKLALVPNNSVSTEAFTDLEDPSEATALIPRGMGLGKILPAENPKEMIARWKIDKLDLKTVVKDALLSGRLPLAVLQLHLHRSSEFTSDEEPHDTFNEVSDIGRDIAYDLFLKGEIELAIATLQRLGEDVDISLKQDMVTWDQLSGKYWRELSLIERLYPSCSFWKTFHDRMKGCMHVSSTLNSPEGIHLWLLDFFNNLKIECGEIDGVVLGAWANVSENSSDTVLEQDGVLAGYWAAAAVWSKAWDQRTIDRIVLDQPSVMGVHVSWESQLEYHIYHNDWEEVFKLLDLIPTSVLSNGSLQIALDGFQPASTIECSGFPDVGNYIYSVEELDAVCMDVPDIKIFRLSSIFMCSTWLRMLIEQELVKKLIFLKEYWEGTAEVASLLARSGFIVKRYKVSFEENSIGRSSDLDFSSRNENFRADTVQALDKLLIHYCAQNNLPNLLHLYLDRHKLVFDDESLISLQEAAGDCHWARWLLLSRIKGHDYDASFENARSIMAHNLIHGDSLHGHEVDDLIHTIDDIAEGCGAMAALATLMYASAPIQNCLTSGSVNRHNSSTAQCTMENLRPILQQYPTLWHTLVSGCFGQDASLGFLRTGAKNALTEYLNWRDNIFFSTGRDTSLLQMLPCWFPKAVRRLIQLYVQGPLGWQSLSGLPTGESLLDRDIDFYINADEQAEINAISWEATIQKHVEEELYHSSLKESGLGLEHHLHRGRALAAFNHLLISRVEKLKIEGRSNDSGQTNIQSDVQTHLAPMSEKEECLLSSVTPFAITHFEGNVLVSSCAFLLELCGLSASMLRVDVASLRRISFFYKSIQNKEISKQLSSKGSAFHAATHDDSIMESLARALSGKFMHGDNSKQRGPLNSVSSKQPSRALMLVLQHLEKASLPQLVEGKTCGYWLLTGDGDGTELRSQQKAASQHWSLVTLFCQIHQLPLSSKYIAVLARDNDWVGFLCEAQIGGYSFDTVFQVASKEFSDPRLKIHILTVLKSMQSKKMASSQSYLDRKSESPSPEENVYIPVELFRVLADCEKQKNPGEALLLKAKDFSWSILAMIASCFPDVSPLSCLTVWLEITAARETKSIKVNDIATQIADNVAAAVEAANSLPCGSISLSFHYNRQNPKRRRLLESLCRTPLPEGSDSSTRIFSAGEEKKVELGERINDSSDFNEGPASLAKMVAVLCEQRLFLPLLRAFELFLPSCSFLPFVRALQAFSQLRLSEASAHLGSFSSRIKEEPSHLQTNIGREGQIGISWISSTAIKAADATLLAAADFGDGGSAAARYRRLYWKINLAEPSLRKNDDLHLGNETLDDASLLTALEENMQWEQARNWARQLEASGGPWKYTFHQVTETQAESMVAEWKEFLWDVPEERVALWGHCQTLFIRYSYPALHAGLFFLKHAEAVEKDLPARELHEMLLLSLQWLSGMITQSNPVYPLHLLREIETRVWLLAVESEAQGKSEGEISLTGSSHNPLTGNISNIDRTANIITKMDNHINSIKNRTVEKYDAREPLHRNQALDSSSSTVPIGSSKTKRRAKGYVPSRRPMVDPVDKGPGPEDSSSPPTLRNDVQLQDESLKIEISFSKWEEMIGPGELERAVLSLLEFGQISAAKQLQQKLSPGQMPSEVILVDAALKLAAMSTPTSPIPIAMLGEELFSVIQSYTPITQRLIYPLQVLETLATVCTEGSGRGLCKKIIAVVKAANVLGLSFSEAFGKHPIELLQLLSLKAQESFEAANLLVQTHVMPAASIAQILAESFLKGLLAAHRGGYMDSQKEEGPAPLLWRFSDFLKWAELCPSEPEVGHALMRLVITGQEIPLACEVELLILSHHFYKSSSCLDGVDVLVALAATRVEAYVSEGDFACLARLITGVGNFYALNFILGILIENGQLDLLLQKYSSAADTTNGTVKAVRGFRMAVLTSLKHFNPYDLDAFAMVYNHFHMKHETASLLESRAEQASMQWFSCYDRDQNEDLLESMRYYIEAAEVHSSIDAGNKARRACAQACLVSLQIRIPDSKWLHLSETNARCALVEQSRFLEALIVAEAYGLNQPTEWALVLWNLMLNPELTEVFVAEFVFFLPLQPSMLIELARFYRAEVAARGDQSQFSVWLTGGGLPAEWAKYLGRSFRCLLNRTGDLRLRLQLATSATGFTDVVNACMKALDRVPDTAVPLVLRKGHGGAYLPLIGMMIDGMVMLIDLTDSFVVFPLMNIEEHVIYCRSEMPLTRDEYSRVRTTLPVRLRDV</sequence>
<name>A0ABR2RIP2_9ROSI</name>
<proteinExistence type="predicted"/>
<dbReference type="PANTHER" id="PTHR13650">
    <property type="entry name" value="SPATACSIN"/>
    <property type="match status" value="1"/>
</dbReference>
<feature type="transmembrane region" description="Helical" evidence="2">
    <location>
        <begin position="12"/>
        <end position="31"/>
    </location>
</feature>
<feature type="transmembrane region" description="Helical" evidence="2">
    <location>
        <begin position="217"/>
        <end position="238"/>
    </location>
</feature>
<dbReference type="InterPro" id="IPR004853">
    <property type="entry name" value="Sugar_P_trans_dom"/>
</dbReference>
<evidence type="ECO:0000259" key="3">
    <source>
        <dbReference type="Pfam" id="PF03151"/>
    </source>
</evidence>
<feature type="compositionally biased region" description="Basic and acidic residues" evidence="1">
    <location>
        <begin position="2800"/>
        <end position="2810"/>
    </location>
</feature>
<dbReference type="InterPro" id="IPR028107">
    <property type="entry name" value="Spatacsin_C_dom"/>
</dbReference>
<protein>
    <submittedName>
        <fullName evidence="5">Uncharacterized protein</fullName>
    </submittedName>
</protein>
<feature type="compositionally biased region" description="Polar residues" evidence="1">
    <location>
        <begin position="2772"/>
        <end position="2785"/>
    </location>
</feature>
<evidence type="ECO:0000313" key="5">
    <source>
        <dbReference type="EMBL" id="KAK9012737.1"/>
    </source>
</evidence>
<feature type="transmembrane region" description="Helical" evidence="2">
    <location>
        <begin position="78"/>
        <end position="96"/>
    </location>
</feature>
<feature type="transmembrane region" description="Helical" evidence="2">
    <location>
        <begin position="133"/>
        <end position="151"/>
    </location>
</feature>
<feature type="transmembrane region" description="Helical" evidence="2">
    <location>
        <begin position="250"/>
        <end position="273"/>
    </location>
</feature>
<gene>
    <name evidence="5" type="ORF">V6N11_040774</name>
</gene>
<feature type="compositionally biased region" description="Polar residues" evidence="1">
    <location>
        <begin position="2813"/>
        <end position="2825"/>
    </location>
</feature>
<comment type="caution">
    <text evidence="5">The sequence shown here is derived from an EMBL/GenBank/DDBJ whole genome shotgun (WGS) entry which is preliminary data.</text>
</comment>
<evidence type="ECO:0000313" key="6">
    <source>
        <dbReference type="Proteomes" id="UP001396334"/>
    </source>
</evidence>
<evidence type="ECO:0000256" key="2">
    <source>
        <dbReference type="SAM" id="Phobius"/>
    </source>
</evidence>
<feature type="transmembrane region" description="Helical" evidence="2">
    <location>
        <begin position="43"/>
        <end position="66"/>
    </location>
</feature>
<keyword evidence="6" id="KW-1185">Reference proteome</keyword>
<keyword evidence="2" id="KW-0472">Membrane</keyword>
<dbReference type="Pfam" id="PF14649">
    <property type="entry name" value="Spatacsin_C"/>
    <property type="match status" value="1"/>
</dbReference>
<feature type="compositionally biased region" description="Polar residues" evidence="1">
    <location>
        <begin position="2721"/>
        <end position="2734"/>
    </location>
</feature>
<dbReference type="Pfam" id="PF03151">
    <property type="entry name" value="TPT"/>
    <property type="match status" value="1"/>
</dbReference>
<feature type="domain" description="Sugar phosphate transporter" evidence="3">
    <location>
        <begin position="24"/>
        <end position="297"/>
    </location>
</feature>
<feature type="transmembrane region" description="Helical" evidence="2">
    <location>
        <begin position="279"/>
        <end position="299"/>
    </location>
</feature>
<reference evidence="5 6" key="1">
    <citation type="journal article" date="2024" name="G3 (Bethesda)">
        <title>Genome assembly of Hibiscus sabdariffa L. provides insights into metabolisms of medicinal natural products.</title>
        <authorList>
            <person name="Kim T."/>
        </authorList>
    </citation>
    <scope>NUCLEOTIDE SEQUENCE [LARGE SCALE GENOMIC DNA]</scope>
    <source>
        <strain evidence="5">TK-2024</strain>
        <tissue evidence="5">Old leaves</tissue>
    </source>
</reference>
<organism evidence="5 6">
    <name type="scientific">Hibiscus sabdariffa</name>
    <name type="common">roselle</name>
    <dbReference type="NCBI Taxonomy" id="183260"/>
    <lineage>
        <taxon>Eukaryota</taxon>
        <taxon>Viridiplantae</taxon>
        <taxon>Streptophyta</taxon>
        <taxon>Embryophyta</taxon>
        <taxon>Tracheophyta</taxon>
        <taxon>Spermatophyta</taxon>
        <taxon>Magnoliopsida</taxon>
        <taxon>eudicotyledons</taxon>
        <taxon>Gunneridae</taxon>
        <taxon>Pentapetalae</taxon>
        <taxon>rosids</taxon>
        <taxon>malvids</taxon>
        <taxon>Malvales</taxon>
        <taxon>Malvaceae</taxon>
        <taxon>Malvoideae</taxon>
        <taxon>Hibiscus</taxon>
    </lineage>
</organism>
<keyword evidence="2" id="KW-1133">Transmembrane helix</keyword>
<dbReference type="EMBL" id="JBBPBN010000022">
    <property type="protein sequence ID" value="KAK9012737.1"/>
    <property type="molecule type" value="Genomic_DNA"/>
</dbReference>
<evidence type="ECO:0000256" key="1">
    <source>
        <dbReference type="SAM" id="MobiDB-lite"/>
    </source>
</evidence>
<dbReference type="PANTHER" id="PTHR13650:SF0">
    <property type="entry name" value="SPATACSIN"/>
    <property type="match status" value="1"/>
</dbReference>
<feature type="region of interest" description="Disordered" evidence="1">
    <location>
        <begin position="2715"/>
        <end position="2734"/>
    </location>
</feature>
<dbReference type="InterPro" id="IPR028103">
    <property type="entry name" value="Spatacsin"/>
</dbReference>
<feature type="transmembrane region" description="Helical" evidence="2">
    <location>
        <begin position="157"/>
        <end position="176"/>
    </location>
</feature>
<feature type="region of interest" description="Disordered" evidence="1">
    <location>
        <begin position="2768"/>
        <end position="2825"/>
    </location>
</feature>
<keyword evidence="2" id="KW-0812">Transmembrane</keyword>